<keyword evidence="3" id="KW-1185">Reference proteome</keyword>
<protein>
    <submittedName>
        <fullName evidence="2">Uncharacterized protein</fullName>
    </submittedName>
</protein>
<reference evidence="3" key="1">
    <citation type="journal article" date="2014" name="Science">
        <title>Ancient hybridizations among the ancestral genomes of bread wheat.</title>
        <authorList>
            <consortium name="International Wheat Genome Sequencing Consortium,"/>
            <person name="Marcussen T."/>
            <person name="Sandve S.R."/>
            <person name="Heier L."/>
            <person name="Spannagl M."/>
            <person name="Pfeifer M."/>
            <person name="Jakobsen K.S."/>
            <person name="Wulff B.B."/>
            <person name="Steuernagel B."/>
            <person name="Mayer K.F."/>
            <person name="Olsen O.A."/>
        </authorList>
    </citation>
    <scope>NUCLEOTIDE SEQUENCE [LARGE SCALE GENOMIC DNA]</scope>
    <source>
        <strain evidence="3">cv. AL8/78</strain>
    </source>
</reference>
<evidence type="ECO:0000256" key="1">
    <source>
        <dbReference type="SAM" id="MobiDB-lite"/>
    </source>
</evidence>
<dbReference type="Gramene" id="AET3Gv20573400.20">
    <property type="protein sequence ID" value="AET3Gv20573400.20"/>
    <property type="gene ID" value="AET3Gv20573400"/>
</dbReference>
<feature type="compositionally biased region" description="Basic residues" evidence="1">
    <location>
        <begin position="72"/>
        <end position="83"/>
    </location>
</feature>
<dbReference type="Gramene" id="AET3Gv20573400.21">
    <property type="protein sequence ID" value="AET3Gv20573400.21"/>
    <property type="gene ID" value="AET3Gv20573400"/>
</dbReference>
<proteinExistence type="predicted"/>
<reference evidence="2" key="5">
    <citation type="journal article" date="2021" name="G3 (Bethesda)">
        <title>Aegilops tauschii genome assembly Aet v5.0 features greater sequence contiguity and improved annotation.</title>
        <authorList>
            <person name="Wang L."/>
            <person name="Zhu T."/>
            <person name="Rodriguez J.C."/>
            <person name="Deal K.R."/>
            <person name="Dubcovsky J."/>
            <person name="McGuire P.E."/>
            <person name="Lux T."/>
            <person name="Spannagl M."/>
            <person name="Mayer K.F.X."/>
            <person name="Baldrich P."/>
            <person name="Meyers B.C."/>
            <person name="Huo N."/>
            <person name="Gu Y.Q."/>
            <person name="Zhou H."/>
            <person name="Devos K.M."/>
            <person name="Bennetzen J.L."/>
            <person name="Unver T."/>
            <person name="Budak H."/>
            <person name="Gulick P.J."/>
            <person name="Galiba G."/>
            <person name="Kalapos B."/>
            <person name="Nelson D.R."/>
            <person name="Li P."/>
            <person name="You F.M."/>
            <person name="Luo M.C."/>
            <person name="Dvorak J."/>
        </authorList>
    </citation>
    <scope>NUCLEOTIDE SEQUENCE [LARGE SCALE GENOMIC DNA]</scope>
    <source>
        <strain evidence="2">cv. AL8/78</strain>
    </source>
</reference>
<accession>A0A453F4X5</accession>
<dbReference type="EnsemblPlants" id="AET3Gv20573400.21">
    <property type="protein sequence ID" value="AET3Gv20573400.21"/>
    <property type="gene ID" value="AET3Gv20573400"/>
</dbReference>
<feature type="region of interest" description="Disordered" evidence="1">
    <location>
        <begin position="209"/>
        <end position="236"/>
    </location>
</feature>
<evidence type="ECO:0000313" key="2">
    <source>
        <dbReference type="EnsemblPlants" id="AET3Gv20573400.21"/>
    </source>
</evidence>
<reference evidence="2" key="3">
    <citation type="journal article" date="2017" name="Nature">
        <title>Genome sequence of the progenitor of the wheat D genome Aegilops tauschii.</title>
        <authorList>
            <person name="Luo M.C."/>
            <person name="Gu Y.Q."/>
            <person name="Puiu D."/>
            <person name="Wang H."/>
            <person name="Twardziok S.O."/>
            <person name="Deal K.R."/>
            <person name="Huo N."/>
            <person name="Zhu T."/>
            <person name="Wang L."/>
            <person name="Wang Y."/>
            <person name="McGuire P.E."/>
            <person name="Liu S."/>
            <person name="Long H."/>
            <person name="Ramasamy R.K."/>
            <person name="Rodriguez J.C."/>
            <person name="Van S.L."/>
            <person name="Yuan L."/>
            <person name="Wang Z."/>
            <person name="Xia Z."/>
            <person name="Xiao L."/>
            <person name="Anderson O.D."/>
            <person name="Ouyang S."/>
            <person name="Liang Y."/>
            <person name="Zimin A.V."/>
            <person name="Pertea G."/>
            <person name="Qi P."/>
            <person name="Bennetzen J.L."/>
            <person name="Dai X."/>
            <person name="Dawson M.W."/>
            <person name="Muller H.G."/>
            <person name="Kugler K."/>
            <person name="Rivarola-Duarte L."/>
            <person name="Spannagl M."/>
            <person name="Mayer K.F.X."/>
            <person name="Lu F.H."/>
            <person name="Bevan M.W."/>
            <person name="Leroy P."/>
            <person name="Li P."/>
            <person name="You F.M."/>
            <person name="Sun Q."/>
            <person name="Liu Z."/>
            <person name="Lyons E."/>
            <person name="Wicker T."/>
            <person name="Salzberg S.L."/>
            <person name="Devos K.M."/>
            <person name="Dvorak J."/>
        </authorList>
    </citation>
    <scope>NUCLEOTIDE SEQUENCE [LARGE SCALE GENOMIC DNA]</scope>
    <source>
        <strain evidence="2">cv. AL8/78</strain>
    </source>
</reference>
<dbReference type="EnsemblPlants" id="AET3Gv20573400.20">
    <property type="protein sequence ID" value="AET3Gv20573400.20"/>
    <property type="gene ID" value="AET3Gv20573400"/>
</dbReference>
<dbReference type="AlphaFoldDB" id="A0A453F4X5"/>
<feature type="compositionally biased region" description="Low complexity" evidence="1">
    <location>
        <begin position="84"/>
        <end position="98"/>
    </location>
</feature>
<evidence type="ECO:0000313" key="3">
    <source>
        <dbReference type="Proteomes" id="UP000015105"/>
    </source>
</evidence>
<dbReference type="Proteomes" id="UP000015105">
    <property type="component" value="Chromosome 3D"/>
</dbReference>
<reference evidence="3" key="2">
    <citation type="journal article" date="2017" name="Nat. Plants">
        <title>The Aegilops tauschii genome reveals multiple impacts of transposons.</title>
        <authorList>
            <person name="Zhao G."/>
            <person name="Zou C."/>
            <person name="Li K."/>
            <person name="Wang K."/>
            <person name="Li T."/>
            <person name="Gao L."/>
            <person name="Zhang X."/>
            <person name="Wang H."/>
            <person name="Yang Z."/>
            <person name="Liu X."/>
            <person name="Jiang W."/>
            <person name="Mao L."/>
            <person name="Kong X."/>
            <person name="Jiao Y."/>
            <person name="Jia J."/>
        </authorList>
    </citation>
    <scope>NUCLEOTIDE SEQUENCE [LARGE SCALE GENOMIC DNA]</scope>
    <source>
        <strain evidence="3">cv. AL8/78</strain>
    </source>
</reference>
<feature type="region of interest" description="Disordered" evidence="1">
    <location>
        <begin position="61"/>
        <end position="109"/>
    </location>
</feature>
<sequence length="236" mass="24687">SPPLLPWLPSGSSPPLLRGKAVLEEVLPLTPASKKGKVRARALGTVARVLARGRTHSAAAAVEAGSSARGKTLARPRAAHRSWSRGARWSARSLAPGGSPYGGGGARVPRRAASPALQQTLSPGLLRKGDGGRRALGPVAAGRRVLQRPLLGGGGVLPRRLHVLGAGVETVRPLRRPEARAGPAIQVRRSGHPLREVLQGLWRPHGVLRGERERKPLAEVGATPTPPAEAETMRAP</sequence>
<organism evidence="2 3">
    <name type="scientific">Aegilops tauschii subsp. strangulata</name>
    <name type="common">Goatgrass</name>
    <dbReference type="NCBI Taxonomy" id="200361"/>
    <lineage>
        <taxon>Eukaryota</taxon>
        <taxon>Viridiplantae</taxon>
        <taxon>Streptophyta</taxon>
        <taxon>Embryophyta</taxon>
        <taxon>Tracheophyta</taxon>
        <taxon>Spermatophyta</taxon>
        <taxon>Magnoliopsida</taxon>
        <taxon>Liliopsida</taxon>
        <taxon>Poales</taxon>
        <taxon>Poaceae</taxon>
        <taxon>BOP clade</taxon>
        <taxon>Pooideae</taxon>
        <taxon>Triticodae</taxon>
        <taxon>Triticeae</taxon>
        <taxon>Triticinae</taxon>
        <taxon>Aegilops</taxon>
    </lineage>
</organism>
<reference evidence="2" key="4">
    <citation type="submission" date="2019-03" db="UniProtKB">
        <authorList>
            <consortium name="EnsemblPlants"/>
        </authorList>
    </citation>
    <scope>IDENTIFICATION</scope>
</reference>
<name>A0A453F4X5_AEGTS</name>